<evidence type="ECO:0000256" key="3">
    <source>
        <dbReference type="ARBA" id="ARBA00013151"/>
    </source>
</evidence>
<dbReference type="InterPro" id="IPR018225">
    <property type="entry name" value="Transaldolase_AS"/>
</dbReference>
<comment type="caution">
    <text evidence="8">The sequence shown here is derived from an EMBL/GenBank/DDBJ whole genome shotgun (WGS) entry which is preliminary data.</text>
</comment>
<dbReference type="Pfam" id="PF00923">
    <property type="entry name" value="TAL_FSA"/>
    <property type="match status" value="1"/>
</dbReference>
<dbReference type="GO" id="GO:0005737">
    <property type="term" value="C:cytoplasm"/>
    <property type="evidence" value="ECO:0007669"/>
    <property type="project" value="InterPro"/>
</dbReference>
<dbReference type="InterPro" id="IPR001585">
    <property type="entry name" value="TAL/FSA"/>
</dbReference>
<dbReference type="CDD" id="cd00957">
    <property type="entry name" value="Transaldolase_TalAB"/>
    <property type="match status" value="1"/>
</dbReference>
<dbReference type="EC" id="2.2.1.2" evidence="3 7"/>
<dbReference type="PROSITE" id="PS01054">
    <property type="entry name" value="TRANSALDOLASE_1"/>
    <property type="match status" value="1"/>
</dbReference>
<comment type="function">
    <text evidence="7">Catalyzes the rate-limiting step of the non-oxidative phase in the pentose phosphate pathway. Catalyzes the reversible conversion of sedheptulose-7-phosphate and D-glyceraldehyde 3-phosphate into erythrose-4-phosphate and beta-D-fructose 6-phosphate.</text>
</comment>
<organism evidence="8 9">
    <name type="scientific">Fasciola hepatica</name>
    <name type="common">Liver fluke</name>
    <dbReference type="NCBI Taxonomy" id="6192"/>
    <lineage>
        <taxon>Eukaryota</taxon>
        <taxon>Metazoa</taxon>
        <taxon>Spiralia</taxon>
        <taxon>Lophotrochozoa</taxon>
        <taxon>Platyhelminthes</taxon>
        <taxon>Trematoda</taxon>
        <taxon>Digenea</taxon>
        <taxon>Plagiorchiida</taxon>
        <taxon>Echinostomata</taxon>
        <taxon>Echinostomatoidea</taxon>
        <taxon>Fasciolidae</taxon>
        <taxon>Fasciola</taxon>
    </lineage>
</organism>
<dbReference type="UniPathway" id="UPA00115">
    <property type="reaction ID" value="UER00414"/>
</dbReference>
<evidence type="ECO:0000313" key="8">
    <source>
        <dbReference type="EMBL" id="THD28869.1"/>
    </source>
</evidence>
<accession>A0A4E0RIV8</accession>
<comment type="pathway">
    <text evidence="1 7">Carbohydrate degradation; pentose phosphate pathway; D-glyceraldehyde 3-phosphate and beta-D-fructose 6-phosphate from D-ribose 5-phosphate and D-xylulose 5-phosphate (non-oxidative stage): step 2/3.</text>
</comment>
<dbReference type="GO" id="GO:0005975">
    <property type="term" value="P:carbohydrate metabolic process"/>
    <property type="evidence" value="ECO:0007669"/>
    <property type="project" value="InterPro"/>
</dbReference>
<keyword evidence="9" id="KW-1185">Reference proteome</keyword>
<dbReference type="PROSITE" id="PS00958">
    <property type="entry name" value="TRANSALDOLASE_2"/>
    <property type="match status" value="1"/>
</dbReference>
<protein>
    <recommendedName>
        <fullName evidence="3 7">Transaldolase</fullName>
        <ecNumber evidence="3 7">2.2.1.2</ecNumber>
    </recommendedName>
</protein>
<dbReference type="GO" id="GO:0004801">
    <property type="term" value="F:transaldolase activity"/>
    <property type="evidence" value="ECO:0007669"/>
    <property type="project" value="UniProtKB-EC"/>
</dbReference>
<dbReference type="NCBIfam" id="TIGR00874">
    <property type="entry name" value="talAB"/>
    <property type="match status" value="1"/>
</dbReference>
<keyword evidence="4 7" id="KW-0808">Transferase</keyword>
<name>A0A4E0RIV8_FASHE</name>
<evidence type="ECO:0000256" key="5">
    <source>
        <dbReference type="ARBA" id="ARBA00023126"/>
    </source>
</evidence>
<dbReference type="EMBL" id="JXXN02000053">
    <property type="protein sequence ID" value="THD28869.1"/>
    <property type="molecule type" value="Genomic_DNA"/>
</dbReference>
<reference evidence="8" key="1">
    <citation type="submission" date="2019-03" db="EMBL/GenBank/DDBJ databases">
        <title>Improved annotation for the trematode Fasciola hepatica.</title>
        <authorList>
            <person name="Choi Y.-J."/>
            <person name="Martin J."/>
            <person name="Mitreva M."/>
        </authorList>
    </citation>
    <scope>NUCLEOTIDE SEQUENCE [LARGE SCALE GENOMIC DNA]</scope>
</reference>
<comment type="similarity">
    <text evidence="2">Belongs to the transaldolase family. Type 1 subfamily.</text>
</comment>
<sequence length="339" mass="37941">MASSLDHLKKFTTVVADTGDFEGTMVLTQASTSLAIKKYAPVDATTNPSLILLASRMTQYSHLIDEAVKYGKQSKDPDSQVNAAFDRVFVLFGNEILKCIPGRVSTEVDSCYSFDTSKQVEVARHLISMYEDMGVSKDRILIKLSSTWEGIQAAKILESQYGIHCNLTLMFSLCQAVACAEAGVTLISPFVGRVLDWYVAKHGKRTFERLEDPGVQLVTKIYNYYKTYGYKTQIMGASFRNREQILGLTGCDLLTIAPSLLEELAQLKELPEPYLNKEKTISAMGDKSDARPPPMNEATFRWLLNEDEMATDKLCDGVRRFAKDANTLRDLLRDRLKAL</sequence>
<dbReference type="InterPro" id="IPR013785">
    <property type="entry name" value="Aldolase_TIM"/>
</dbReference>
<keyword evidence="5 7" id="KW-0570">Pentose shunt</keyword>
<evidence type="ECO:0000256" key="7">
    <source>
        <dbReference type="RuleBase" id="RU000501"/>
    </source>
</evidence>
<comment type="catalytic activity">
    <reaction evidence="7">
        <text>D-sedoheptulose 7-phosphate + D-glyceraldehyde 3-phosphate = D-erythrose 4-phosphate + beta-D-fructose 6-phosphate</text>
        <dbReference type="Rhea" id="RHEA:17053"/>
        <dbReference type="ChEBI" id="CHEBI:16897"/>
        <dbReference type="ChEBI" id="CHEBI:57483"/>
        <dbReference type="ChEBI" id="CHEBI:57634"/>
        <dbReference type="ChEBI" id="CHEBI:59776"/>
        <dbReference type="EC" id="2.2.1.2"/>
    </reaction>
</comment>
<evidence type="ECO:0000256" key="4">
    <source>
        <dbReference type="ARBA" id="ARBA00022679"/>
    </source>
</evidence>
<keyword evidence="6" id="KW-0704">Schiff base</keyword>
<dbReference type="InterPro" id="IPR004730">
    <property type="entry name" value="Transaldolase_1"/>
</dbReference>
<dbReference type="AlphaFoldDB" id="A0A4E0RIV8"/>
<dbReference type="Proteomes" id="UP000230066">
    <property type="component" value="Unassembled WGS sequence"/>
</dbReference>
<dbReference type="Gene3D" id="3.20.20.70">
    <property type="entry name" value="Aldolase class I"/>
    <property type="match status" value="1"/>
</dbReference>
<dbReference type="SUPFAM" id="SSF51569">
    <property type="entry name" value="Aldolase"/>
    <property type="match status" value="1"/>
</dbReference>
<proteinExistence type="inferred from homology"/>
<evidence type="ECO:0000256" key="1">
    <source>
        <dbReference type="ARBA" id="ARBA00004857"/>
    </source>
</evidence>
<evidence type="ECO:0000256" key="6">
    <source>
        <dbReference type="ARBA" id="ARBA00023270"/>
    </source>
</evidence>
<evidence type="ECO:0000313" key="9">
    <source>
        <dbReference type="Proteomes" id="UP000230066"/>
    </source>
</evidence>
<evidence type="ECO:0000256" key="2">
    <source>
        <dbReference type="ARBA" id="ARBA00008012"/>
    </source>
</evidence>
<dbReference type="GO" id="GO:0009052">
    <property type="term" value="P:pentose-phosphate shunt, non-oxidative branch"/>
    <property type="evidence" value="ECO:0007669"/>
    <property type="project" value="TreeGrafter"/>
</dbReference>
<dbReference type="PANTHER" id="PTHR10683">
    <property type="entry name" value="TRANSALDOLASE"/>
    <property type="match status" value="1"/>
</dbReference>
<dbReference type="PANTHER" id="PTHR10683:SF18">
    <property type="entry name" value="TRANSALDOLASE"/>
    <property type="match status" value="1"/>
</dbReference>
<gene>
    <name evidence="8" type="ORF">D915_000275</name>
</gene>